<accession>A0A835ISU3</accession>
<feature type="transmembrane region" description="Helical" evidence="1">
    <location>
        <begin position="12"/>
        <end position="34"/>
    </location>
</feature>
<dbReference type="Proteomes" id="UP000631114">
    <property type="component" value="Unassembled WGS sequence"/>
</dbReference>
<sequence length="108" mass="12198">MIVPCTKRHPSVSFATTMKIFVLASLGITIHFNVDYVGLNYTSATIANALSNVIPGLRFLLTVLFRQPSSWTLEWDLNLLTIMYSVSSLNSFYTRVRRSVLPPNMGYH</sequence>
<protein>
    <recommendedName>
        <fullName evidence="4">WAT1-related protein</fullName>
    </recommendedName>
</protein>
<proteinExistence type="predicted"/>
<evidence type="ECO:0000256" key="1">
    <source>
        <dbReference type="SAM" id="Phobius"/>
    </source>
</evidence>
<dbReference type="OrthoDB" id="1728340at2759"/>
<dbReference type="AlphaFoldDB" id="A0A835ISU3"/>
<keyword evidence="1" id="KW-1133">Transmembrane helix</keyword>
<reference evidence="2 3" key="1">
    <citation type="submission" date="2020-10" db="EMBL/GenBank/DDBJ databases">
        <title>The Coptis chinensis genome and diversification of protoberbering-type alkaloids.</title>
        <authorList>
            <person name="Wang B."/>
            <person name="Shu S."/>
            <person name="Song C."/>
            <person name="Liu Y."/>
        </authorList>
    </citation>
    <scope>NUCLEOTIDE SEQUENCE [LARGE SCALE GENOMIC DNA]</scope>
    <source>
        <strain evidence="2">HL-2020</strain>
        <tissue evidence="2">Leaf</tissue>
    </source>
</reference>
<name>A0A835ISU3_9MAGN</name>
<organism evidence="2 3">
    <name type="scientific">Coptis chinensis</name>
    <dbReference type="NCBI Taxonomy" id="261450"/>
    <lineage>
        <taxon>Eukaryota</taxon>
        <taxon>Viridiplantae</taxon>
        <taxon>Streptophyta</taxon>
        <taxon>Embryophyta</taxon>
        <taxon>Tracheophyta</taxon>
        <taxon>Spermatophyta</taxon>
        <taxon>Magnoliopsida</taxon>
        <taxon>Ranunculales</taxon>
        <taxon>Ranunculaceae</taxon>
        <taxon>Coptidoideae</taxon>
        <taxon>Coptis</taxon>
    </lineage>
</organism>
<keyword evidence="3" id="KW-1185">Reference proteome</keyword>
<keyword evidence="1" id="KW-0812">Transmembrane</keyword>
<gene>
    <name evidence="2" type="ORF">IFM89_025379</name>
</gene>
<comment type="caution">
    <text evidence="2">The sequence shown here is derived from an EMBL/GenBank/DDBJ whole genome shotgun (WGS) entry which is preliminary data.</text>
</comment>
<evidence type="ECO:0000313" key="3">
    <source>
        <dbReference type="Proteomes" id="UP000631114"/>
    </source>
</evidence>
<dbReference type="EMBL" id="JADFTS010000002">
    <property type="protein sequence ID" value="KAF9621647.1"/>
    <property type="molecule type" value="Genomic_DNA"/>
</dbReference>
<evidence type="ECO:0008006" key="4">
    <source>
        <dbReference type="Google" id="ProtNLM"/>
    </source>
</evidence>
<keyword evidence="1" id="KW-0472">Membrane</keyword>
<evidence type="ECO:0000313" key="2">
    <source>
        <dbReference type="EMBL" id="KAF9621647.1"/>
    </source>
</evidence>